<keyword evidence="1" id="KW-0812">Transmembrane</keyword>
<dbReference type="EMBL" id="NEVL01000004">
    <property type="protein sequence ID" value="OZI33052.1"/>
    <property type="molecule type" value="Genomic_DNA"/>
</dbReference>
<feature type="transmembrane region" description="Helical" evidence="1">
    <location>
        <begin position="34"/>
        <end position="56"/>
    </location>
</feature>
<evidence type="ECO:0000313" key="5">
    <source>
        <dbReference type="Proteomes" id="UP000217005"/>
    </source>
</evidence>
<dbReference type="AlphaFoldDB" id="A0A261S7Y2"/>
<proteinExistence type="predicted"/>
<dbReference type="OrthoDB" id="8661321at2"/>
<gene>
    <name evidence="3" type="ORF">CAL27_23200</name>
    <name evidence="2" type="ORF">CEG14_19535</name>
</gene>
<name>A0A261S7Y2_9BORD</name>
<keyword evidence="1" id="KW-1133">Transmembrane helix</keyword>
<feature type="transmembrane region" description="Helical" evidence="1">
    <location>
        <begin position="7"/>
        <end position="28"/>
    </location>
</feature>
<sequence length="81" mass="9119">MWRNLGWSFASVMALICGVANAVLHWWFVMNEAMWPYIIFELIPGVLGLLFGVYAIHRSGSKVAWVGLLLALSPLITWLSL</sequence>
<evidence type="ECO:0000256" key="1">
    <source>
        <dbReference type="SAM" id="Phobius"/>
    </source>
</evidence>
<keyword evidence="4" id="KW-1185">Reference proteome</keyword>
<dbReference type="Proteomes" id="UP000216354">
    <property type="component" value="Unassembled WGS sequence"/>
</dbReference>
<organism evidence="2 5">
    <name type="scientific">Bordetella genomosp. 1</name>
    <dbReference type="NCBI Taxonomy" id="1395607"/>
    <lineage>
        <taxon>Bacteria</taxon>
        <taxon>Pseudomonadati</taxon>
        <taxon>Pseudomonadota</taxon>
        <taxon>Betaproteobacteria</taxon>
        <taxon>Burkholderiales</taxon>
        <taxon>Alcaligenaceae</taxon>
        <taxon>Bordetella</taxon>
    </lineage>
</organism>
<protein>
    <submittedName>
        <fullName evidence="2">Uncharacterized protein</fullName>
    </submittedName>
</protein>
<dbReference type="Proteomes" id="UP000217005">
    <property type="component" value="Unassembled WGS sequence"/>
</dbReference>
<dbReference type="RefSeq" id="WP_094828047.1">
    <property type="nucleotide sequence ID" value="NZ_NEVL01000004.1"/>
</dbReference>
<feature type="transmembrane region" description="Helical" evidence="1">
    <location>
        <begin position="63"/>
        <end position="80"/>
    </location>
</feature>
<comment type="caution">
    <text evidence="2">The sequence shown here is derived from an EMBL/GenBank/DDBJ whole genome shotgun (WGS) entry which is preliminary data.</text>
</comment>
<evidence type="ECO:0000313" key="2">
    <source>
        <dbReference type="EMBL" id="OZI33052.1"/>
    </source>
</evidence>
<keyword evidence="1" id="KW-0472">Membrane</keyword>
<dbReference type="EMBL" id="NEVR01000006">
    <property type="protein sequence ID" value="OZI57156.1"/>
    <property type="molecule type" value="Genomic_DNA"/>
</dbReference>
<reference evidence="3 4" key="1">
    <citation type="submission" date="2017-05" db="EMBL/GenBank/DDBJ databases">
        <title>Complete and WGS of Bordetella genogroups.</title>
        <authorList>
            <person name="Spilker T."/>
            <person name="Lipuma J."/>
        </authorList>
    </citation>
    <scope>NUCLEOTIDE SEQUENCE [LARGE SCALE GENOMIC DNA]</scope>
    <source>
        <strain evidence="3 4">AU9795</strain>
    </source>
</reference>
<reference evidence="2 5" key="2">
    <citation type="submission" date="2017-05" db="EMBL/GenBank/DDBJ databases">
        <title>Complete and WGS of Bordetella genogroups.</title>
        <authorList>
            <person name="Spilker T."/>
            <person name="LiPuma J."/>
        </authorList>
    </citation>
    <scope>NUCLEOTIDE SEQUENCE [LARGE SCALE GENOMIC DNA]</scope>
    <source>
        <strain evidence="2 5">AU17610</strain>
    </source>
</reference>
<evidence type="ECO:0000313" key="4">
    <source>
        <dbReference type="Proteomes" id="UP000216354"/>
    </source>
</evidence>
<accession>A0A261S7Y2</accession>
<evidence type="ECO:0000313" key="3">
    <source>
        <dbReference type="EMBL" id="OZI57156.1"/>
    </source>
</evidence>